<dbReference type="EMBL" id="KQ965731">
    <property type="protein sequence ID" value="KXS22581.1"/>
    <property type="molecule type" value="Genomic_DNA"/>
</dbReference>
<dbReference type="PANTHER" id="PTHR43435:SF4">
    <property type="entry name" value="FGGY CARBOHYDRATE KINASE DOMAIN-CONTAINING PROTEIN"/>
    <property type="match status" value="1"/>
</dbReference>
<dbReference type="Pfam" id="PF02782">
    <property type="entry name" value="FGGY_C"/>
    <property type="match status" value="1"/>
</dbReference>
<evidence type="ECO:0000313" key="6">
    <source>
        <dbReference type="Proteomes" id="UP000070544"/>
    </source>
</evidence>
<dbReference type="Gene3D" id="1.20.58.2240">
    <property type="match status" value="1"/>
</dbReference>
<evidence type="ECO:0000256" key="1">
    <source>
        <dbReference type="ARBA" id="ARBA00022679"/>
    </source>
</evidence>
<gene>
    <name evidence="5" type="ORF">M427DRAFT_65499</name>
</gene>
<dbReference type="Gene3D" id="3.30.420.40">
    <property type="match status" value="1"/>
</dbReference>
<dbReference type="OrthoDB" id="203824at2759"/>
<reference evidence="5 6" key="1">
    <citation type="journal article" date="2015" name="Genome Biol. Evol.">
        <title>Phylogenomic analyses indicate that early fungi evolved digesting cell walls of algal ancestors of land plants.</title>
        <authorList>
            <person name="Chang Y."/>
            <person name="Wang S."/>
            <person name="Sekimoto S."/>
            <person name="Aerts A.L."/>
            <person name="Choi C."/>
            <person name="Clum A."/>
            <person name="LaButti K.M."/>
            <person name="Lindquist E.A."/>
            <person name="Yee Ngan C."/>
            <person name="Ohm R.A."/>
            <person name="Salamov A.A."/>
            <person name="Grigoriev I.V."/>
            <person name="Spatafora J.W."/>
            <person name="Berbee M.L."/>
        </authorList>
    </citation>
    <scope>NUCLEOTIDE SEQUENCE [LARGE SCALE GENOMIC DNA]</scope>
    <source>
        <strain evidence="5 6">JEL478</strain>
    </source>
</reference>
<evidence type="ECO:0000313" key="5">
    <source>
        <dbReference type="EMBL" id="KXS22581.1"/>
    </source>
</evidence>
<dbReference type="GO" id="GO:0005737">
    <property type="term" value="C:cytoplasm"/>
    <property type="evidence" value="ECO:0007669"/>
    <property type="project" value="TreeGrafter"/>
</dbReference>
<accession>A0A139B0R0</accession>
<dbReference type="STRING" id="1344416.A0A139B0R0"/>
<keyword evidence="2 5" id="KW-0418">Kinase</keyword>
<proteinExistence type="predicted"/>
<feature type="domain" description="Carbohydrate kinase FGGY N-terminal" evidence="3">
    <location>
        <begin position="7"/>
        <end position="82"/>
    </location>
</feature>
<dbReference type="InterPro" id="IPR018484">
    <property type="entry name" value="FGGY_N"/>
</dbReference>
<evidence type="ECO:0000259" key="4">
    <source>
        <dbReference type="Pfam" id="PF02782"/>
    </source>
</evidence>
<dbReference type="AlphaFoldDB" id="A0A139B0R0"/>
<dbReference type="InterPro" id="IPR018485">
    <property type="entry name" value="FGGY_C"/>
</dbReference>
<dbReference type="PANTHER" id="PTHR43435">
    <property type="entry name" value="RIBULOKINASE"/>
    <property type="match status" value="1"/>
</dbReference>
<evidence type="ECO:0000256" key="2">
    <source>
        <dbReference type="ARBA" id="ARBA00022777"/>
    </source>
</evidence>
<keyword evidence="6" id="KW-1185">Reference proteome</keyword>
<dbReference type="GO" id="GO:0019321">
    <property type="term" value="P:pentose metabolic process"/>
    <property type="evidence" value="ECO:0007669"/>
    <property type="project" value="TreeGrafter"/>
</dbReference>
<dbReference type="OMA" id="RPRENHA"/>
<dbReference type="Proteomes" id="UP000070544">
    <property type="component" value="Unassembled WGS sequence"/>
</dbReference>
<evidence type="ECO:0000259" key="3">
    <source>
        <dbReference type="Pfam" id="PF00370"/>
    </source>
</evidence>
<dbReference type="Pfam" id="PF00370">
    <property type="entry name" value="FGGY_N"/>
    <property type="match status" value="1"/>
</dbReference>
<dbReference type="InterPro" id="IPR043129">
    <property type="entry name" value="ATPase_NBD"/>
</dbReference>
<organism evidence="5 6">
    <name type="scientific">Gonapodya prolifera (strain JEL478)</name>
    <name type="common">Monoblepharis prolifera</name>
    <dbReference type="NCBI Taxonomy" id="1344416"/>
    <lineage>
        <taxon>Eukaryota</taxon>
        <taxon>Fungi</taxon>
        <taxon>Fungi incertae sedis</taxon>
        <taxon>Chytridiomycota</taxon>
        <taxon>Chytridiomycota incertae sedis</taxon>
        <taxon>Monoblepharidomycetes</taxon>
        <taxon>Monoblepharidales</taxon>
        <taxon>Gonapodyaceae</taxon>
        <taxon>Gonapodya</taxon>
    </lineage>
</organism>
<feature type="domain" description="Carbohydrate kinase FGGY C-terminal" evidence="4">
    <location>
        <begin position="338"/>
        <end position="555"/>
    </location>
</feature>
<sequence length="622" mass="65664">MANSPFFIGVDVGTASVRAAVVSETGHIVSSSTQTIRIFNPQPDFFQQSSRDIWTQTCVAVRTAVALSNIDKRLIRAISFDATCSLVCVDMDGVGVPIGPDGQRETDPDWQEQDVVMWMDHRAVQEATQITALTATSTYLLPPFSPSSPTEVHIPFSPLRHLGSSISPEHEISKLLHLRKNSSTWPRIAAGSVWDLCDYLSHRACGSTARSDTSTVCKWCLAPPEVPTAQGVARPGDRWPRDFFAAIGLPEIAPADPAAHHPAGTVFVPPGTPLRPLSPDAASAMGLDPTRTVVAAGMVDAHAGWVGCVAVGSGGGGRGLANVEAGADSAAALHGRLVAILGTSACFLASRAGAVDVPGVWGPYGGVLGLEGAWCAEGGQSLTGAAIDHVLTTSAAYDSLKGAAEEAGVSVHEFLNRHLRTMTEREAVEDERFLTRHLHTLPTFLGLRSPDPDPHLLGAVSGLGLHPANSIDHLALEYLSCLQGLAYGFADVLDAIEKGDGKEGYAIRELVACGGIAANDLFCRTVADVTGRPLIVPPSSTSSPLIGSAICAAHAHRVSSSPPESPPPTFLSTMLLMGSAPAERVVAPSGDERVRKYHDAKRRVVTEMKAVQRKWRVLMSEV</sequence>
<dbReference type="SUPFAM" id="SSF53067">
    <property type="entry name" value="Actin-like ATPase domain"/>
    <property type="match status" value="2"/>
</dbReference>
<name>A0A139B0R0_GONPJ</name>
<dbReference type="GO" id="GO:0019150">
    <property type="term" value="F:D-ribulokinase activity"/>
    <property type="evidence" value="ECO:0007669"/>
    <property type="project" value="TreeGrafter"/>
</dbReference>
<keyword evidence="1" id="KW-0808">Transferase</keyword>
<protein>
    <submittedName>
        <fullName evidence="5">Pentulose kinase</fullName>
    </submittedName>
</protein>